<keyword evidence="6" id="KW-0508">mRNA splicing</keyword>
<comment type="similarity">
    <text evidence="3">Belongs to the SDE2 family.</text>
</comment>
<proteinExistence type="inferred from homology"/>
<organism evidence="11">
    <name type="scientific">Cyberlindnera fabianii</name>
    <name type="common">Yeast</name>
    <name type="synonym">Hansenula fabianii</name>
    <dbReference type="NCBI Taxonomy" id="36022"/>
    <lineage>
        <taxon>Eukaryota</taxon>
        <taxon>Fungi</taxon>
        <taxon>Dikarya</taxon>
        <taxon>Ascomycota</taxon>
        <taxon>Saccharomycotina</taxon>
        <taxon>Saccharomycetes</taxon>
        <taxon>Phaffomycetales</taxon>
        <taxon>Phaffomycetaceae</taxon>
        <taxon>Cyberlindnera</taxon>
    </lineage>
</organism>
<evidence type="ECO:0000256" key="4">
    <source>
        <dbReference type="ARBA" id="ARBA00022490"/>
    </source>
</evidence>
<dbReference type="EMBL" id="LK052889">
    <property type="protein sequence ID" value="CDR40267.1"/>
    <property type="molecule type" value="Genomic_DNA"/>
</dbReference>
<keyword evidence="7" id="KW-0539">Nucleus</keyword>
<evidence type="ECO:0000256" key="6">
    <source>
        <dbReference type="ARBA" id="ARBA00023187"/>
    </source>
</evidence>
<protein>
    <submittedName>
        <fullName evidence="11">CYFA0S04e06942g1_1</fullName>
    </submittedName>
</protein>
<dbReference type="InterPro" id="IPR051421">
    <property type="entry name" value="RNA_Proc_DNA_Dmg_Regulator"/>
</dbReference>
<evidence type="ECO:0000256" key="2">
    <source>
        <dbReference type="ARBA" id="ARBA00004496"/>
    </source>
</evidence>
<evidence type="ECO:0000256" key="8">
    <source>
        <dbReference type="ARBA" id="ARBA00023306"/>
    </source>
</evidence>
<dbReference type="Pfam" id="PF22782">
    <property type="entry name" value="SDE2"/>
    <property type="match status" value="1"/>
</dbReference>
<dbReference type="AlphaFoldDB" id="A0A061ARI9"/>
<evidence type="ECO:0000256" key="7">
    <source>
        <dbReference type="ARBA" id="ARBA00023242"/>
    </source>
</evidence>
<keyword evidence="4" id="KW-0963">Cytoplasm</keyword>
<dbReference type="VEuPathDB" id="FungiDB:BON22_2560"/>
<evidence type="ECO:0000256" key="9">
    <source>
        <dbReference type="SAM" id="MobiDB-lite"/>
    </source>
</evidence>
<evidence type="ECO:0000256" key="1">
    <source>
        <dbReference type="ARBA" id="ARBA00004123"/>
    </source>
</evidence>
<dbReference type="PANTHER" id="PTHR12786:SF1">
    <property type="entry name" value="SPLICING REGULATOR SDE2"/>
    <property type="match status" value="1"/>
</dbReference>
<name>A0A061ARI9_CYBFA</name>
<dbReference type="GO" id="GO:0006397">
    <property type="term" value="P:mRNA processing"/>
    <property type="evidence" value="ECO:0007669"/>
    <property type="project" value="UniProtKB-KW"/>
</dbReference>
<evidence type="ECO:0000259" key="10">
    <source>
        <dbReference type="Pfam" id="PF22782"/>
    </source>
</evidence>
<feature type="compositionally biased region" description="Low complexity" evidence="9">
    <location>
        <begin position="246"/>
        <end position="264"/>
    </location>
</feature>
<sequence length="279" mass="30713">MNHKHTSFTDCKESFYTHSMTTETCTVFVDTIPGVSNLHLLVPLTTSIPSLKQQIRSELPTAVVKRASISSSGGVDISNFSTVAELLDALTISSEGEAPRFMNLKLRICLCGGKGGFGHMLKQGAGVKKGKKNGGRAASKDLYKTLDGRRVKAIRDLKKLEEHIEGLPEEQRKKLLDKKEKLKRVLDLDLGKNVRFEDTAFLEDVEKQVEEIRGAMELDDLLDEEEEQTHENKSSNPEDAEEDGVSGTASSSTSIPASSSTTNSRSKKASFKTFFDDDN</sequence>
<evidence type="ECO:0000313" key="11">
    <source>
        <dbReference type="EMBL" id="CDR40267.1"/>
    </source>
</evidence>
<accession>A0A061ARI9</accession>
<dbReference type="PANTHER" id="PTHR12786">
    <property type="entry name" value="SPLICING FACTOR SF3A-RELATED"/>
    <property type="match status" value="1"/>
</dbReference>
<dbReference type="OrthoDB" id="547031at2759"/>
<evidence type="ECO:0000256" key="5">
    <source>
        <dbReference type="ARBA" id="ARBA00022664"/>
    </source>
</evidence>
<dbReference type="PhylomeDB" id="A0A061ARI9"/>
<keyword evidence="5" id="KW-0507">mRNA processing</keyword>
<gene>
    <name evidence="11" type="ORF">CYFA0S_04e06942g</name>
</gene>
<evidence type="ECO:0000256" key="3">
    <source>
        <dbReference type="ARBA" id="ARBA00008726"/>
    </source>
</evidence>
<dbReference type="GO" id="GO:0008380">
    <property type="term" value="P:RNA splicing"/>
    <property type="evidence" value="ECO:0007669"/>
    <property type="project" value="UniProtKB-KW"/>
</dbReference>
<feature type="region of interest" description="Disordered" evidence="9">
    <location>
        <begin position="223"/>
        <end position="279"/>
    </location>
</feature>
<comment type="subcellular location">
    <subcellularLocation>
        <location evidence="2">Cytoplasm</location>
    </subcellularLocation>
    <subcellularLocation>
        <location evidence="1">Nucleus</location>
    </subcellularLocation>
</comment>
<dbReference type="InterPro" id="IPR053822">
    <property type="entry name" value="SDE2-like_dom"/>
</dbReference>
<reference evidence="11" key="1">
    <citation type="journal article" date="2014" name="Genome Announc.">
        <title>Genome sequence of the yeast Cyberlindnera fabianii (Hansenula fabianii).</title>
        <authorList>
            <person name="Freel K.C."/>
            <person name="Sarilar V."/>
            <person name="Neuveglise C."/>
            <person name="Devillers H."/>
            <person name="Friedrich A."/>
            <person name="Schacherer J."/>
        </authorList>
    </citation>
    <scope>NUCLEOTIDE SEQUENCE</scope>
    <source>
        <strain evidence="11">YJS4271</strain>
    </source>
</reference>
<dbReference type="GO" id="GO:0005737">
    <property type="term" value="C:cytoplasm"/>
    <property type="evidence" value="ECO:0007669"/>
    <property type="project" value="UniProtKB-SubCell"/>
</dbReference>
<dbReference type="GO" id="GO:0005634">
    <property type="term" value="C:nucleus"/>
    <property type="evidence" value="ECO:0007669"/>
    <property type="project" value="UniProtKB-SubCell"/>
</dbReference>
<feature type="domain" description="SDE2-like" evidence="10">
    <location>
        <begin position="112"/>
        <end position="217"/>
    </location>
</feature>
<keyword evidence="8" id="KW-0131">Cell cycle</keyword>